<feature type="compositionally biased region" description="Low complexity" evidence="1">
    <location>
        <begin position="29"/>
        <end position="56"/>
    </location>
</feature>
<evidence type="ECO:0000256" key="1">
    <source>
        <dbReference type="SAM" id="MobiDB-lite"/>
    </source>
</evidence>
<reference evidence="2" key="3">
    <citation type="submission" date="2025-09" db="UniProtKB">
        <authorList>
            <consortium name="Ensembl"/>
        </authorList>
    </citation>
    <scope>IDENTIFICATION</scope>
</reference>
<dbReference type="AlphaFoldDB" id="A0A4W5NWA7"/>
<dbReference type="STRING" id="62062.ENSHHUP00000056571"/>
<evidence type="ECO:0008006" key="4">
    <source>
        <dbReference type="Google" id="ProtNLM"/>
    </source>
</evidence>
<feature type="region of interest" description="Disordered" evidence="1">
    <location>
        <begin position="1"/>
        <end position="63"/>
    </location>
</feature>
<dbReference type="Ensembl" id="ENSHHUT00000058522.1">
    <property type="protein sequence ID" value="ENSHHUP00000056571.1"/>
    <property type="gene ID" value="ENSHHUG00000033766.1"/>
</dbReference>
<evidence type="ECO:0000313" key="3">
    <source>
        <dbReference type="Proteomes" id="UP000314982"/>
    </source>
</evidence>
<reference evidence="2" key="2">
    <citation type="submission" date="2025-08" db="UniProtKB">
        <authorList>
            <consortium name="Ensembl"/>
        </authorList>
    </citation>
    <scope>IDENTIFICATION</scope>
</reference>
<dbReference type="SUPFAM" id="SSF53067">
    <property type="entry name" value="Actin-like ATPase domain"/>
    <property type="match status" value="1"/>
</dbReference>
<dbReference type="Proteomes" id="UP000314982">
    <property type="component" value="Unassembled WGS sequence"/>
</dbReference>
<dbReference type="InterPro" id="IPR043129">
    <property type="entry name" value="ATPase_NBD"/>
</dbReference>
<organism evidence="2 3">
    <name type="scientific">Hucho hucho</name>
    <name type="common">huchen</name>
    <dbReference type="NCBI Taxonomy" id="62062"/>
    <lineage>
        <taxon>Eukaryota</taxon>
        <taxon>Metazoa</taxon>
        <taxon>Chordata</taxon>
        <taxon>Craniata</taxon>
        <taxon>Vertebrata</taxon>
        <taxon>Euteleostomi</taxon>
        <taxon>Actinopterygii</taxon>
        <taxon>Neopterygii</taxon>
        <taxon>Teleostei</taxon>
        <taxon>Protacanthopterygii</taxon>
        <taxon>Salmoniformes</taxon>
        <taxon>Salmonidae</taxon>
        <taxon>Salmoninae</taxon>
        <taxon>Hucho</taxon>
    </lineage>
</organism>
<dbReference type="GeneTree" id="ENSGT00940000157626"/>
<accession>A0A4W5NWA7</accession>
<dbReference type="Gene3D" id="3.30.420.510">
    <property type="match status" value="1"/>
</dbReference>
<sequence>MEKRDVEDEAETEGGPGDAAQPPGKHRGTVGSDGNTTDTDTDTAGGSATGGRRASGYSPRQRIESLRKIRPPFPWFGMDIGGTLVKLVYFEPKDITAEEEQEEVENLKSIRRYLTSNIAYGKNQIQCYWSHTHG</sequence>
<name>A0A4W5NWA7_9TELE</name>
<evidence type="ECO:0000313" key="2">
    <source>
        <dbReference type="Ensembl" id="ENSHHUP00000056571.1"/>
    </source>
</evidence>
<keyword evidence="3" id="KW-1185">Reference proteome</keyword>
<protein>
    <recommendedName>
        <fullName evidence="4">Pantothenate kinase 2</fullName>
    </recommendedName>
</protein>
<reference evidence="3" key="1">
    <citation type="submission" date="2018-06" db="EMBL/GenBank/DDBJ databases">
        <title>Genome assembly of Danube salmon.</title>
        <authorList>
            <person name="Macqueen D.J."/>
            <person name="Gundappa M.K."/>
        </authorList>
    </citation>
    <scope>NUCLEOTIDE SEQUENCE [LARGE SCALE GENOMIC DNA]</scope>
</reference>
<proteinExistence type="predicted"/>